<dbReference type="InterPro" id="IPR036097">
    <property type="entry name" value="HisK_dim/P_sf"/>
</dbReference>
<evidence type="ECO:0000256" key="4">
    <source>
        <dbReference type="PROSITE-ProRule" id="PRU00169"/>
    </source>
</evidence>
<dbReference type="SUPFAM" id="SSF55874">
    <property type="entry name" value="ATPase domain of HSP90 chaperone/DNA topoisomerase II/histidine kinase"/>
    <property type="match status" value="1"/>
</dbReference>
<dbReference type="PANTHER" id="PTHR43065">
    <property type="entry name" value="SENSOR HISTIDINE KINASE"/>
    <property type="match status" value="1"/>
</dbReference>
<keyword evidence="8" id="KW-0808">Transferase</keyword>
<keyword evidence="9" id="KW-1185">Reference proteome</keyword>
<dbReference type="Pfam" id="PF02518">
    <property type="entry name" value="HATPase_c"/>
    <property type="match status" value="1"/>
</dbReference>
<keyword evidence="5" id="KW-0812">Transmembrane</keyword>
<evidence type="ECO:0000256" key="5">
    <source>
        <dbReference type="SAM" id="Phobius"/>
    </source>
</evidence>
<keyword evidence="8" id="KW-0418">Kinase</keyword>
<feature type="modified residue" description="4-aspartylphosphate" evidence="4">
    <location>
        <position position="631"/>
    </location>
</feature>
<accession>A0A2T1HUU4</accession>
<dbReference type="Gene3D" id="3.40.50.2300">
    <property type="match status" value="1"/>
</dbReference>
<dbReference type="InterPro" id="IPR003594">
    <property type="entry name" value="HATPase_dom"/>
</dbReference>
<gene>
    <name evidence="8" type="ORF">SLNSH_09385</name>
</gene>
<dbReference type="InterPro" id="IPR004358">
    <property type="entry name" value="Sig_transdc_His_kin-like_C"/>
</dbReference>
<evidence type="ECO:0000256" key="2">
    <source>
        <dbReference type="ARBA" id="ARBA00012438"/>
    </source>
</evidence>
<feature type="domain" description="Response regulatory" evidence="7">
    <location>
        <begin position="581"/>
        <end position="692"/>
    </location>
</feature>
<dbReference type="EC" id="2.7.13.3" evidence="2"/>
<dbReference type="SUPFAM" id="SSF47384">
    <property type="entry name" value="Homodimeric domain of signal transducing histidine kinase"/>
    <property type="match status" value="1"/>
</dbReference>
<dbReference type="PANTHER" id="PTHR43065:SF42">
    <property type="entry name" value="TWO-COMPONENT SENSOR PPRA"/>
    <property type="match status" value="1"/>
</dbReference>
<dbReference type="Proteomes" id="UP000239772">
    <property type="component" value="Unassembled WGS sequence"/>
</dbReference>
<name>A0A2T1HUU4_9HYPH</name>
<dbReference type="CDD" id="cd12915">
    <property type="entry name" value="PDC2_DGC_like"/>
    <property type="match status" value="1"/>
</dbReference>
<dbReference type="SMART" id="SM00448">
    <property type="entry name" value="REC"/>
    <property type="match status" value="1"/>
</dbReference>
<dbReference type="SMART" id="SM00387">
    <property type="entry name" value="HATPase_c"/>
    <property type="match status" value="1"/>
</dbReference>
<dbReference type="Pfam" id="PF00512">
    <property type="entry name" value="HisKA"/>
    <property type="match status" value="1"/>
</dbReference>
<dbReference type="InterPro" id="IPR003661">
    <property type="entry name" value="HisK_dim/P_dom"/>
</dbReference>
<dbReference type="PROSITE" id="PS50110">
    <property type="entry name" value="RESPONSE_REGULATORY"/>
    <property type="match status" value="1"/>
</dbReference>
<dbReference type="Gene3D" id="3.30.450.20">
    <property type="entry name" value="PAS domain"/>
    <property type="match status" value="2"/>
</dbReference>
<evidence type="ECO:0000259" key="7">
    <source>
        <dbReference type="PROSITE" id="PS50110"/>
    </source>
</evidence>
<sequence length="703" mass="75582">MNPVRPYRLLLAASILVPALVFLGAAVWSRSEVLRESDETVVRADAVLHEHARKVFDTVDLVLGRVDDRVSRMTWDEIDSAATSAFLHALKEPLEQAVSIWVTDATGRVRAGSQPWDPAVRISEREWFQTQQERDAGTYISGAFQGKATKIASFAVSRRITTTNGHFGGIIHVALSPEYFARFAMEVTGGVGAGALLRADGEVLSRFPYQRPMPRVEPSSPLMRIIAARPQAGKAKAVSTTDGKERYYAYQQVAPYPVFAVYGLDTSLIDQRWLSLVAVYGVVAAASALVLFAVSWLAMRSARAEQMALVSLRAEHEQRVAAEQRLLQAQKMESLGQLTGGIAHDFNNLLAVIIGNLDLLQRRVKGDDRAKRLLESAMQGAERGAALTQRMLAFSRRQDLSPQPVNLHKLIGDMTDLLERSLGPTIRIDTTFADDLPPALADPNQLEMALLNLAVNARDAMGGTGRIVIAARTESAPEANSMGLAPGHYCCLSVTDTGAGMTPDTLARAVEPFFTTKGVGKGTGLGLSMIHGFAEQSGGALRLKSAPGAGTTAELWLPIADAPPQDQAPAPGPAALREPCRVLLVEDDPLVLAGASAMLEDLGHTVAHAASGEEAAAILDQDSRFDLVVTDYAMPGMTGLELADRIRVRWPEMPVLLASGHAELNHRPGVLNPRLPKPYTRQDLAAAIASTVASACRHAHIGA</sequence>
<dbReference type="PROSITE" id="PS50109">
    <property type="entry name" value="HIS_KIN"/>
    <property type="match status" value="1"/>
</dbReference>
<dbReference type="Gene3D" id="3.30.565.10">
    <property type="entry name" value="Histidine kinase-like ATPase, C-terminal domain"/>
    <property type="match status" value="1"/>
</dbReference>
<proteinExistence type="predicted"/>
<dbReference type="InterPro" id="IPR001789">
    <property type="entry name" value="Sig_transdc_resp-reg_receiver"/>
</dbReference>
<evidence type="ECO:0000313" key="8">
    <source>
        <dbReference type="EMBL" id="PSC05398.1"/>
    </source>
</evidence>
<dbReference type="Pfam" id="PF00072">
    <property type="entry name" value="Response_reg"/>
    <property type="match status" value="1"/>
</dbReference>
<evidence type="ECO:0000313" key="9">
    <source>
        <dbReference type="Proteomes" id="UP000239772"/>
    </source>
</evidence>
<dbReference type="RefSeq" id="WP_106336407.1">
    <property type="nucleotide sequence ID" value="NZ_PVZS01000008.1"/>
</dbReference>
<reference evidence="9" key="1">
    <citation type="submission" date="2018-03" db="EMBL/GenBank/DDBJ databases">
        <authorList>
            <person name="Sun L."/>
            <person name="Liu H."/>
            <person name="Chen W."/>
            <person name="Huang K."/>
            <person name="Liu W."/>
            <person name="Gao X."/>
        </authorList>
    </citation>
    <scope>NUCLEOTIDE SEQUENCE [LARGE SCALE GENOMIC DNA]</scope>
    <source>
        <strain evidence="9">SH9</strain>
    </source>
</reference>
<evidence type="ECO:0000256" key="3">
    <source>
        <dbReference type="ARBA" id="ARBA00022553"/>
    </source>
</evidence>
<evidence type="ECO:0000259" key="6">
    <source>
        <dbReference type="PROSITE" id="PS50109"/>
    </source>
</evidence>
<organism evidence="8 9">
    <name type="scientific">Alsobacter soli</name>
    <dbReference type="NCBI Taxonomy" id="2109933"/>
    <lineage>
        <taxon>Bacteria</taxon>
        <taxon>Pseudomonadati</taxon>
        <taxon>Pseudomonadota</taxon>
        <taxon>Alphaproteobacteria</taxon>
        <taxon>Hyphomicrobiales</taxon>
        <taxon>Alsobacteraceae</taxon>
        <taxon>Alsobacter</taxon>
    </lineage>
</organism>
<dbReference type="SUPFAM" id="SSF52172">
    <property type="entry name" value="CheY-like"/>
    <property type="match status" value="1"/>
</dbReference>
<keyword evidence="3 4" id="KW-0597">Phosphoprotein</keyword>
<dbReference type="CDD" id="cd00082">
    <property type="entry name" value="HisKA"/>
    <property type="match status" value="1"/>
</dbReference>
<dbReference type="PRINTS" id="PR00344">
    <property type="entry name" value="BCTRLSENSOR"/>
</dbReference>
<protein>
    <recommendedName>
        <fullName evidence="2">histidine kinase</fullName>
        <ecNumber evidence="2">2.7.13.3</ecNumber>
    </recommendedName>
</protein>
<feature type="domain" description="Histidine kinase" evidence="6">
    <location>
        <begin position="341"/>
        <end position="561"/>
    </location>
</feature>
<keyword evidence="5" id="KW-1133">Transmembrane helix</keyword>
<dbReference type="Gene3D" id="1.10.287.130">
    <property type="match status" value="1"/>
</dbReference>
<dbReference type="SMART" id="SM00388">
    <property type="entry name" value="HisKA"/>
    <property type="match status" value="1"/>
</dbReference>
<keyword evidence="5" id="KW-0472">Membrane</keyword>
<dbReference type="OrthoDB" id="9796100at2"/>
<dbReference type="AlphaFoldDB" id="A0A2T1HUU4"/>
<dbReference type="InterPro" id="IPR005467">
    <property type="entry name" value="His_kinase_dom"/>
</dbReference>
<evidence type="ECO:0000256" key="1">
    <source>
        <dbReference type="ARBA" id="ARBA00000085"/>
    </source>
</evidence>
<dbReference type="EMBL" id="PVZS01000008">
    <property type="protein sequence ID" value="PSC05398.1"/>
    <property type="molecule type" value="Genomic_DNA"/>
</dbReference>
<comment type="catalytic activity">
    <reaction evidence="1">
        <text>ATP + protein L-histidine = ADP + protein N-phospho-L-histidine.</text>
        <dbReference type="EC" id="2.7.13.3"/>
    </reaction>
</comment>
<dbReference type="InterPro" id="IPR036890">
    <property type="entry name" value="HATPase_C_sf"/>
</dbReference>
<comment type="caution">
    <text evidence="8">The sequence shown here is derived from an EMBL/GenBank/DDBJ whole genome shotgun (WGS) entry which is preliminary data.</text>
</comment>
<dbReference type="GO" id="GO:0000155">
    <property type="term" value="F:phosphorelay sensor kinase activity"/>
    <property type="evidence" value="ECO:0007669"/>
    <property type="project" value="InterPro"/>
</dbReference>
<dbReference type="InterPro" id="IPR011006">
    <property type="entry name" value="CheY-like_superfamily"/>
</dbReference>
<dbReference type="CDD" id="cd12914">
    <property type="entry name" value="PDC1_DGC_like"/>
    <property type="match status" value="1"/>
</dbReference>
<feature type="transmembrane region" description="Helical" evidence="5">
    <location>
        <begin position="273"/>
        <end position="298"/>
    </location>
</feature>